<evidence type="ECO:0000256" key="2">
    <source>
        <dbReference type="ARBA" id="ARBA00004922"/>
    </source>
</evidence>
<name>A0A9W8Z3X0_9PEZI</name>
<dbReference type="InterPro" id="IPR001382">
    <property type="entry name" value="Glyco_hydro_47"/>
</dbReference>
<dbReference type="PANTHER" id="PTHR11742">
    <property type="entry name" value="MANNOSYL-OLIGOSACCHARIDE ALPHA-1,2-MANNOSIDASE-RELATED"/>
    <property type="match status" value="1"/>
</dbReference>
<dbReference type="GO" id="GO:0004571">
    <property type="term" value="F:mannosyl-oligosaccharide 1,2-alpha-mannosidase activity"/>
    <property type="evidence" value="ECO:0007669"/>
    <property type="project" value="InterPro"/>
</dbReference>
<protein>
    <recommendedName>
        <fullName evidence="9">alpha-1,2-Mannosidase</fullName>
        <ecNumber evidence="9">3.2.1.-</ecNumber>
    </recommendedName>
</protein>
<feature type="active site" description="Proton donor" evidence="6">
    <location>
        <position position="183"/>
    </location>
</feature>
<feature type="active site" evidence="6">
    <location>
        <position position="481"/>
    </location>
</feature>
<accession>A0A9W8Z3X0</accession>
<dbReference type="GO" id="GO:0005509">
    <property type="term" value="F:calcium ion binding"/>
    <property type="evidence" value="ECO:0007669"/>
    <property type="project" value="InterPro"/>
</dbReference>
<evidence type="ECO:0000313" key="10">
    <source>
        <dbReference type="EMBL" id="KAJ4397288.1"/>
    </source>
</evidence>
<evidence type="ECO:0000256" key="1">
    <source>
        <dbReference type="ARBA" id="ARBA00001913"/>
    </source>
</evidence>
<dbReference type="GO" id="GO:0036503">
    <property type="term" value="P:ERAD pathway"/>
    <property type="evidence" value="ECO:0007669"/>
    <property type="project" value="UniProtKB-ARBA"/>
</dbReference>
<evidence type="ECO:0000256" key="6">
    <source>
        <dbReference type="PIRSR" id="PIRSR601382-1"/>
    </source>
</evidence>
<comment type="similarity">
    <text evidence="3 9">Belongs to the glycosyl hydrolase 47 family.</text>
</comment>
<dbReference type="EMBL" id="JAPEVB010000001">
    <property type="protein sequence ID" value="KAJ4397288.1"/>
    <property type="molecule type" value="Genomic_DNA"/>
</dbReference>
<evidence type="ECO:0000313" key="11">
    <source>
        <dbReference type="Proteomes" id="UP001140453"/>
    </source>
</evidence>
<keyword evidence="5 8" id="KW-1015">Disulfide bond</keyword>
<comment type="caution">
    <text evidence="10">The sequence shown here is derived from an EMBL/GenBank/DDBJ whole genome shotgun (WGS) entry which is preliminary data.</text>
</comment>
<reference evidence="10" key="1">
    <citation type="submission" date="2022-10" db="EMBL/GenBank/DDBJ databases">
        <title>Tapping the CABI collections for fungal endophytes: first genome assemblies for Collariella, Neodidymelliopsis, Ascochyta clinopodiicola, Didymella pomorum, Didymosphaeria variabile, Neocosmospora piperis and Neocucurbitaria cava.</title>
        <authorList>
            <person name="Hill R."/>
        </authorList>
    </citation>
    <scope>NUCLEOTIDE SEQUENCE</scope>
    <source>
        <strain evidence="10">IMI 355082</strain>
    </source>
</reference>
<dbReference type="Gene3D" id="1.50.10.10">
    <property type="match status" value="1"/>
</dbReference>
<feature type="active site" description="Proton donor" evidence="6">
    <location>
        <position position="434"/>
    </location>
</feature>
<dbReference type="GO" id="GO:0016020">
    <property type="term" value="C:membrane"/>
    <property type="evidence" value="ECO:0007669"/>
    <property type="project" value="InterPro"/>
</dbReference>
<dbReference type="GO" id="GO:0005975">
    <property type="term" value="P:carbohydrate metabolic process"/>
    <property type="evidence" value="ECO:0007669"/>
    <property type="project" value="InterPro"/>
</dbReference>
<evidence type="ECO:0000256" key="8">
    <source>
        <dbReference type="PIRSR" id="PIRSR601382-3"/>
    </source>
</evidence>
<dbReference type="GO" id="GO:0005783">
    <property type="term" value="C:endoplasmic reticulum"/>
    <property type="evidence" value="ECO:0007669"/>
    <property type="project" value="TreeGrafter"/>
</dbReference>
<evidence type="ECO:0000256" key="7">
    <source>
        <dbReference type="PIRSR" id="PIRSR601382-2"/>
    </source>
</evidence>
<dbReference type="OrthoDB" id="8118055at2759"/>
<dbReference type="PRINTS" id="PR00747">
    <property type="entry name" value="GLYHDRLASE47"/>
</dbReference>
<dbReference type="Proteomes" id="UP001140453">
    <property type="component" value="Unassembled WGS sequence"/>
</dbReference>
<feature type="active site" evidence="6">
    <location>
        <position position="318"/>
    </location>
</feature>
<feature type="binding site" evidence="7">
    <location>
        <position position="569"/>
    </location>
    <ligand>
        <name>Ca(2+)</name>
        <dbReference type="ChEBI" id="CHEBI:29108"/>
    </ligand>
</feature>
<evidence type="ECO:0000256" key="5">
    <source>
        <dbReference type="ARBA" id="ARBA00023157"/>
    </source>
</evidence>
<evidence type="ECO:0000256" key="3">
    <source>
        <dbReference type="ARBA" id="ARBA00007658"/>
    </source>
</evidence>
<keyword evidence="4 9" id="KW-0378">Hydrolase</keyword>
<gene>
    <name evidence="10" type="ORF">N0V93_001512</name>
</gene>
<evidence type="ECO:0000256" key="4">
    <source>
        <dbReference type="ARBA" id="ARBA00022801"/>
    </source>
</evidence>
<dbReference type="Pfam" id="PF01532">
    <property type="entry name" value="Glyco_hydro_47"/>
    <property type="match status" value="1"/>
</dbReference>
<dbReference type="PANTHER" id="PTHR11742:SF89">
    <property type="entry name" value="ALPHA-1,2-MANNOSIDASE"/>
    <property type="match status" value="1"/>
</dbReference>
<sequence length="579" mass="66093">MTILNNHRSPLRLVLVVAVVLLISYFTLSNNFQPVSYDSRTRPFAYVKSSYDWSKRRQKHPIEGEYKRPPTGPPKELRRVQYEFDPQQKWTQENRRREITKTFKQCWSLYSKYAWGRDQLNPLSLTASDAFGGWGATLVDTLDALLILDMQHEFQQALTHVARIDWSRAAGDEAENQGCSLFETNIRYLGGLLSAYDLSGEAVLLRKAVELGDMLYNGFDTPLRMPSNAFVFAKAKAGQLELSNRESLAHVGSMSLEFTRLSQVTGDPKYFDAIERVKERLQDSQTKSKLPGMWPVQIDVASGFGVGGDKFTMGSMADSAFEYLPKMYVLLGGLDESYKDMYIKASTTAKNYMLFRPMLPDKAVDILFSGVVYANGAGSIERDPQSSHLTCFVGGMYALGARLFTLGNDMTTAAQLTRGCVWAYKVMPTHVMPEEFTLIDCKEPNLGRCWWDQERWETYGNKRLPKGFRSAHALSYHLRPEAIESVFYMWRTTGEEVWRDTAWEMFLAIRKLTETATGANSVVNDVSRDGNPQKLDWMESFWLSETLKYFYLIFSEPDLISLDDYVLNTEAHPFRIPKP</sequence>
<dbReference type="InterPro" id="IPR050749">
    <property type="entry name" value="Glycosyl_Hydrolase_47"/>
</dbReference>
<comment type="pathway">
    <text evidence="2">Protein modification; protein glycosylation.</text>
</comment>
<keyword evidence="9" id="KW-0326">Glycosidase</keyword>
<comment type="cofactor">
    <cofactor evidence="1 7">
        <name>Ca(2+)</name>
        <dbReference type="ChEBI" id="CHEBI:29108"/>
    </cofactor>
</comment>
<feature type="disulfide bond" evidence="8">
    <location>
        <begin position="391"/>
        <end position="420"/>
    </location>
</feature>
<dbReference type="AlphaFoldDB" id="A0A9W8Z3X0"/>
<dbReference type="InterPro" id="IPR012341">
    <property type="entry name" value="6hp_glycosidase-like_sf"/>
</dbReference>
<keyword evidence="7" id="KW-0106">Calcium</keyword>
<dbReference type="InterPro" id="IPR036026">
    <property type="entry name" value="Seven-hairpin_glycosidases"/>
</dbReference>
<organism evidence="10 11">
    <name type="scientific">Gnomoniopsis smithogilvyi</name>
    <dbReference type="NCBI Taxonomy" id="1191159"/>
    <lineage>
        <taxon>Eukaryota</taxon>
        <taxon>Fungi</taxon>
        <taxon>Dikarya</taxon>
        <taxon>Ascomycota</taxon>
        <taxon>Pezizomycotina</taxon>
        <taxon>Sordariomycetes</taxon>
        <taxon>Sordariomycetidae</taxon>
        <taxon>Diaporthales</taxon>
        <taxon>Gnomoniaceae</taxon>
        <taxon>Gnomoniopsis</taxon>
    </lineage>
</organism>
<dbReference type="EC" id="3.2.1.-" evidence="9"/>
<proteinExistence type="inferred from homology"/>
<keyword evidence="7" id="KW-0479">Metal-binding</keyword>
<keyword evidence="11" id="KW-1185">Reference proteome</keyword>
<dbReference type="SUPFAM" id="SSF48225">
    <property type="entry name" value="Seven-hairpin glycosidases"/>
    <property type="match status" value="1"/>
</dbReference>
<evidence type="ECO:0000256" key="9">
    <source>
        <dbReference type="RuleBase" id="RU361193"/>
    </source>
</evidence>